<evidence type="ECO:0000256" key="8">
    <source>
        <dbReference type="ARBA" id="ARBA00022737"/>
    </source>
</evidence>
<keyword evidence="10 18" id="KW-0133">Cell shape</keyword>
<keyword evidence="21" id="KW-1185">Reference proteome</keyword>
<keyword evidence="7 18" id="KW-0479">Metal-binding</keyword>
<dbReference type="PANTHER" id="PTHR43584">
    <property type="entry name" value="NUCLEOTIDYL TRANSFERASE"/>
    <property type="match status" value="1"/>
</dbReference>
<comment type="catalytic activity">
    <reaction evidence="16 18">
        <text>N-acetyl-alpha-D-glucosamine 1-phosphate + UTP + H(+) = UDP-N-acetyl-alpha-D-glucosamine + diphosphate</text>
        <dbReference type="Rhea" id="RHEA:13509"/>
        <dbReference type="ChEBI" id="CHEBI:15378"/>
        <dbReference type="ChEBI" id="CHEBI:33019"/>
        <dbReference type="ChEBI" id="CHEBI:46398"/>
        <dbReference type="ChEBI" id="CHEBI:57705"/>
        <dbReference type="ChEBI" id="CHEBI:57776"/>
        <dbReference type="EC" id="2.7.7.23"/>
    </reaction>
</comment>
<feature type="binding site" evidence="18">
    <location>
        <begin position="373"/>
        <end position="374"/>
    </location>
    <ligand>
        <name>acetyl-CoA</name>
        <dbReference type="ChEBI" id="CHEBI:57288"/>
    </ligand>
</feature>
<keyword evidence="4 18" id="KW-0963">Cytoplasm</keyword>
<organism evidence="20 21">
    <name type="scientific">Blastomonas fulva</name>
    <dbReference type="NCBI Taxonomy" id="1550728"/>
    <lineage>
        <taxon>Bacteria</taxon>
        <taxon>Pseudomonadati</taxon>
        <taxon>Pseudomonadota</taxon>
        <taxon>Alphaproteobacteria</taxon>
        <taxon>Sphingomonadales</taxon>
        <taxon>Sphingomonadaceae</taxon>
        <taxon>Blastomonas</taxon>
    </lineage>
</organism>
<evidence type="ECO:0000256" key="9">
    <source>
        <dbReference type="ARBA" id="ARBA00022842"/>
    </source>
</evidence>
<dbReference type="EC" id="2.3.1.157" evidence="18"/>
<keyword evidence="9 18" id="KW-0460">Magnesium</keyword>
<comment type="pathway">
    <text evidence="18">Bacterial outer membrane biogenesis; LPS lipid A biosynthesis.</text>
</comment>
<feature type="binding site" evidence="18">
    <location>
        <position position="25"/>
    </location>
    <ligand>
        <name>UDP-N-acetyl-alpha-D-glucosamine</name>
        <dbReference type="ChEBI" id="CHEBI:57705"/>
    </ligand>
</feature>
<dbReference type="NCBIfam" id="TIGR01173">
    <property type="entry name" value="glmU"/>
    <property type="match status" value="1"/>
</dbReference>
<feature type="binding site" evidence="18">
    <location>
        <begin position="81"/>
        <end position="82"/>
    </location>
    <ligand>
        <name>UDP-N-acetyl-alpha-D-glucosamine</name>
        <dbReference type="ChEBI" id="CHEBI:57705"/>
    </ligand>
</feature>
<keyword evidence="5 18" id="KW-0808">Transferase</keyword>
<dbReference type="NCBIfam" id="NF010933">
    <property type="entry name" value="PRK14353.1"/>
    <property type="match status" value="1"/>
</dbReference>
<feature type="domain" description="MobA-like NTP transferase" evidence="19">
    <location>
        <begin position="8"/>
        <end position="132"/>
    </location>
</feature>
<feature type="binding site" evidence="18">
    <location>
        <position position="410"/>
    </location>
    <ligand>
        <name>acetyl-CoA</name>
        <dbReference type="ChEBI" id="CHEBI:57288"/>
    </ligand>
</feature>
<dbReference type="CDD" id="cd03353">
    <property type="entry name" value="LbH_GlmU_C"/>
    <property type="match status" value="1"/>
</dbReference>
<dbReference type="PANTHER" id="PTHR43584:SF3">
    <property type="entry name" value="BIFUNCTIONAL PROTEIN GLMU"/>
    <property type="match status" value="1"/>
</dbReference>
<evidence type="ECO:0000256" key="11">
    <source>
        <dbReference type="ARBA" id="ARBA00022984"/>
    </source>
</evidence>
<reference evidence="20 21" key="1">
    <citation type="submission" date="2017-03" db="EMBL/GenBank/DDBJ databases">
        <title>Complete genome sequence of Blastomonas fulva degrading microcsystin LR.</title>
        <authorList>
            <person name="Lee H.-g."/>
            <person name="Jin L."/>
            <person name="oh H.-M."/>
        </authorList>
    </citation>
    <scope>NUCLEOTIDE SEQUENCE [LARGE SCALE GENOMIC DNA]</scope>
    <source>
        <strain evidence="20 21">T2</strain>
    </source>
</reference>
<keyword evidence="11 18" id="KW-0573">Peptidoglycan synthesis</keyword>
<gene>
    <name evidence="18" type="primary">glmU</name>
    <name evidence="20" type="ORF">B5J99_05750</name>
</gene>
<comment type="similarity">
    <text evidence="2 18">In the C-terminal section; belongs to the transferase hexapeptide repeat family.</text>
</comment>
<comment type="subcellular location">
    <subcellularLocation>
        <location evidence="1 18">Cytoplasm</location>
    </subcellularLocation>
</comment>
<evidence type="ECO:0000256" key="17">
    <source>
        <dbReference type="ARBA" id="ARBA00049628"/>
    </source>
</evidence>
<dbReference type="HAMAP" id="MF_01631">
    <property type="entry name" value="GlmU"/>
    <property type="match status" value="1"/>
</dbReference>
<feature type="binding site" evidence="18">
    <location>
        <position position="367"/>
    </location>
    <ligand>
        <name>acetyl-CoA</name>
        <dbReference type="ChEBI" id="CHEBI:57288"/>
    </ligand>
</feature>
<evidence type="ECO:0000256" key="18">
    <source>
        <dbReference type="HAMAP-Rule" id="MF_01631"/>
    </source>
</evidence>
<feature type="binding site" evidence="18">
    <location>
        <position position="353"/>
    </location>
    <ligand>
        <name>UDP-N-acetyl-alpha-D-glucosamine</name>
        <dbReference type="ChEBI" id="CHEBI:57705"/>
    </ligand>
</feature>
<dbReference type="EC" id="2.7.7.23" evidence="18"/>
<feature type="binding site" evidence="18">
    <location>
        <position position="76"/>
    </location>
    <ligand>
        <name>UDP-N-acetyl-alpha-D-glucosamine</name>
        <dbReference type="ChEBI" id="CHEBI:57705"/>
    </ligand>
</feature>
<proteinExistence type="inferred from homology"/>
<evidence type="ECO:0000256" key="13">
    <source>
        <dbReference type="ARBA" id="ARBA00023315"/>
    </source>
</evidence>
<evidence type="ECO:0000256" key="7">
    <source>
        <dbReference type="ARBA" id="ARBA00022723"/>
    </source>
</evidence>
<dbReference type="Pfam" id="PF12804">
    <property type="entry name" value="NTP_transf_3"/>
    <property type="match status" value="1"/>
</dbReference>
<feature type="active site" description="Proton acceptor" evidence="18">
    <location>
        <position position="350"/>
    </location>
</feature>
<keyword evidence="8 18" id="KW-0677">Repeat</keyword>
<dbReference type="Gene3D" id="3.90.550.10">
    <property type="entry name" value="Spore Coat Polysaccharide Biosynthesis Protein SpsA, Chain A"/>
    <property type="match status" value="1"/>
</dbReference>
<evidence type="ECO:0000256" key="3">
    <source>
        <dbReference type="ARBA" id="ARBA00007947"/>
    </source>
</evidence>
<comment type="cofactor">
    <cofactor evidence="18">
        <name>Mg(2+)</name>
        <dbReference type="ChEBI" id="CHEBI:18420"/>
    </cofactor>
    <text evidence="18">Binds 1 Mg(2+) ion per subunit.</text>
</comment>
<comment type="pathway">
    <text evidence="18">Nucleotide-sugar biosynthesis; UDP-N-acetyl-alpha-D-glucosamine biosynthesis; UDP-N-acetyl-alpha-D-glucosamine from N-acetyl-alpha-D-glucosamine 1-phosphate: step 1/1.</text>
</comment>
<evidence type="ECO:0000256" key="1">
    <source>
        <dbReference type="ARBA" id="ARBA00004496"/>
    </source>
</evidence>
<keyword evidence="13 18" id="KW-0012">Acyltransferase</keyword>
<dbReference type="GeneID" id="303485082"/>
<dbReference type="SUPFAM" id="SSF51161">
    <property type="entry name" value="Trimeric LpxA-like enzymes"/>
    <property type="match status" value="1"/>
</dbReference>
<feature type="binding site" evidence="18">
    <location>
        <position position="320"/>
    </location>
    <ligand>
        <name>UDP-N-acetyl-alpha-D-glucosamine</name>
        <dbReference type="ChEBI" id="CHEBI:57705"/>
    </ligand>
</feature>
<feature type="binding site" evidence="18">
    <location>
        <position position="338"/>
    </location>
    <ligand>
        <name>UDP-N-acetyl-alpha-D-glucosamine</name>
        <dbReference type="ChEBI" id="CHEBI:57705"/>
    </ligand>
</feature>
<feature type="binding site" evidence="18">
    <location>
        <position position="364"/>
    </location>
    <ligand>
        <name>UDP-N-acetyl-alpha-D-glucosamine</name>
        <dbReference type="ChEBI" id="CHEBI:57705"/>
    </ligand>
</feature>
<dbReference type="RefSeq" id="WP_117351838.1">
    <property type="nucleotide sequence ID" value="NZ_CP020083.1"/>
</dbReference>
<dbReference type="InterPro" id="IPR018357">
    <property type="entry name" value="Hexapep_transf_CS"/>
</dbReference>
<dbReference type="Proteomes" id="UP000258016">
    <property type="component" value="Chromosome"/>
</dbReference>
<evidence type="ECO:0000313" key="20">
    <source>
        <dbReference type="EMBL" id="ASR51033.1"/>
    </source>
</evidence>
<feature type="binding site" evidence="18">
    <location>
        <position position="231"/>
    </location>
    <ligand>
        <name>Mg(2+)</name>
        <dbReference type="ChEBI" id="CHEBI:18420"/>
    </ligand>
</feature>
<dbReference type="EMBL" id="CP020083">
    <property type="protein sequence ID" value="ASR51033.1"/>
    <property type="molecule type" value="Genomic_DNA"/>
</dbReference>
<feature type="binding site" evidence="18">
    <location>
        <position position="174"/>
    </location>
    <ligand>
        <name>UDP-N-acetyl-alpha-D-glucosamine</name>
        <dbReference type="ChEBI" id="CHEBI:57705"/>
    </ligand>
</feature>
<keyword evidence="12 18" id="KW-0511">Multifunctional enzyme</keyword>
<comment type="catalytic activity">
    <reaction evidence="15 18">
        <text>alpha-D-glucosamine 1-phosphate + acetyl-CoA = N-acetyl-alpha-D-glucosamine 1-phosphate + CoA + H(+)</text>
        <dbReference type="Rhea" id="RHEA:13725"/>
        <dbReference type="ChEBI" id="CHEBI:15378"/>
        <dbReference type="ChEBI" id="CHEBI:57287"/>
        <dbReference type="ChEBI" id="CHEBI:57288"/>
        <dbReference type="ChEBI" id="CHEBI:57776"/>
        <dbReference type="ChEBI" id="CHEBI:58516"/>
        <dbReference type="EC" id="2.3.1.157"/>
    </reaction>
</comment>
<feature type="region of interest" description="Pyrophosphorylase" evidence="18">
    <location>
        <begin position="1"/>
        <end position="233"/>
    </location>
</feature>
<dbReference type="CDD" id="cd02540">
    <property type="entry name" value="GT2_GlmU_N_bac"/>
    <property type="match status" value="1"/>
</dbReference>
<dbReference type="InterPro" id="IPR011004">
    <property type="entry name" value="Trimer_LpxA-like_sf"/>
</dbReference>
<feature type="binding site" evidence="18">
    <location>
        <position position="144"/>
    </location>
    <ligand>
        <name>UDP-N-acetyl-alpha-D-glucosamine</name>
        <dbReference type="ChEBI" id="CHEBI:57705"/>
    </ligand>
</feature>
<dbReference type="InterPro" id="IPR001451">
    <property type="entry name" value="Hexapep"/>
</dbReference>
<evidence type="ECO:0000256" key="12">
    <source>
        <dbReference type="ARBA" id="ARBA00023268"/>
    </source>
</evidence>
<feature type="region of interest" description="N-acetyltransferase" evidence="18">
    <location>
        <begin position="255"/>
        <end position="452"/>
    </location>
</feature>
<dbReference type="InterPro" id="IPR025877">
    <property type="entry name" value="MobA-like_NTP_Trfase"/>
</dbReference>
<evidence type="ECO:0000256" key="15">
    <source>
        <dbReference type="ARBA" id="ARBA00048247"/>
    </source>
</evidence>
<accession>A0ABN5B296</accession>
<dbReference type="InterPro" id="IPR050065">
    <property type="entry name" value="GlmU-like"/>
</dbReference>
<evidence type="ECO:0000256" key="5">
    <source>
        <dbReference type="ARBA" id="ARBA00022679"/>
    </source>
</evidence>
<comment type="caution">
    <text evidence="18">Lacks conserved residue(s) required for the propagation of feature annotation.</text>
</comment>
<evidence type="ECO:0000256" key="4">
    <source>
        <dbReference type="ARBA" id="ARBA00022490"/>
    </source>
</evidence>
<feature type="binding site" evidence="18">
    <location>
        <position position="106"/>
    </location>
    <ligand>
        <name>Mg(2+)</name>
        <dbReference type="ChEBI" id="CHEBI:18420"/>
    </ligand>
</feature>
<evidence type="ECO:0000256" key="2">
    <source>
        <dbReference type="ARBA" id="ARBA00007707"/>
    </source>
</evidence>
<feature type="binding site" evidence="18">
    <location>
        <position position="427"/>
    </location>
    <ligand>
        <name>acetyl-CoA</name>
        <dbReference type="ChEBI" id="CHEBI:57288"/>
    </ligand>
</feature>
<evidence type="ECO:0000256" key="10">
    <source>
        <dbReference type="ARBA" id="ARBA00022960"/>
    </source>
</evidence>
<keyword evidence="6 18" id="KW-0548">Nucleotidyltransferase</keyword>
<feature type="binding site" evidence="18">
    <location>
        <position position="392"/>
    </location>
    <ligand>
        <name>acetyl-CoA</name>
        <dbReference type="ChEBI" id="CHEBI:57288"/>
    </ligand>
</feature>
<feature type="binding site" evidence="18">
    <location>
        <position position="231"/>
    </location>
    <ligand>
        <name>UDP-N-acetyl-alpha-D-glucosamine</name>
        <dbReference type="ChEBI" id="CHEBI:57705"/>
    </ligand>
</feature>
<dbReference type="Pfam" id="PF00132">
    <property type="entry name" value="Hexapep"/>
    <property type="match status" value="2"/>
</dbReference>
<comment type="function">
    <text evidence="17 18">Catalyzes the last two sequential reactions in the de novo biosynthetic pathway for UDP-N-acetylglucosamine (UDP-GlcNAc). The C-terminal domain catalyzes the transfer of acetyl group from acetyl coenzyme A to glucosamine-1-phosphate (GlcN-1-P) to produce N-acetylglucosamine-1-phosphate (GlcNAc-1-P), which is converted into UDP-GlcNAc by the transfer of uridine 5-monophosphate (from uridine 5-triphosphate), a reaction catalyzed by the N-terminal domain.</text>
</comment>
<dbReference type="InterPro" id="IPR038009">
    <property type="entry name" value="GlmU_C_LbH"/>
</dbReference>
<evidence type="ECO:0000259" key="19">
    <source>
        <dbReference type="Pfam" id="PF12804"/>
    </source>
</evidence>
<dbReference type="PROSITE" id="PS00101">
    <property type="entry name" value="HEXAPEP_TRANSFERASES"/>
    <property type="match status" value="1"/>
</dbReference>
<comment type="subunit">
    <text evidence="18">Homotrimer.</text>
</comment>
<sequence length="452" mass="47680">MFEQALAAIILAAGQGTRMKSDLHKVLHPVAGLPMLHHLLESLSAAGAARQVVVVGARREQVEASVAPRGVAIAHQAEQLGTAHAALQAREALADFDGIAIVCFGDTPFLQPDTIRRLTDRLSAADGPRVAVLGFTPDDAKAYGRIIADASGNIAKMVEFKDASDHERGVKLCNSGVTAVRTADLWSLLDRVGNNNAAGEYYLPDIVMLAIQDGDRAVVVETDPDELIGINSRAELAEAEAIWQARRRAQAMADGASLVAPETVWFAHDTIVGRDVVIEPNVMFGPGVTIADNVVIHAFSHLEGATIASGCSVGPFARLRPGAQMQEGAKVGNFVEMKKAVLGPGAKASHLTYLGDATVGANANIGAGTITCNYDGYFKYQTVIGENAFIGSNSSLIAPVKIGRDAIVAAGSAVSRDVADGELRLVRAEQLVKPGWADRFHDAMRSEANLRA</sequence>
<feature type="binding site" evidence="18">
    <location>
        <position position="159"/>
    </location>
    <ligand>
        <name>UDP-N-acetyl-alpha-D-glucosamine</name>
        <dbReference type="ChEBI" id="CHEBI:57705"/>
    </ligand>
</feature>
<dbReference type="Gene3D" id="2.160.10.10">
    <property type="entry name" value="Hexapeptide repeat proteins"/>
    <property type="match status" value="1"/>
</dbReference>
<comment type="pathway">
    <text evidence="18">Nucleotide-sugar biosynthesis; UDP-N-acetyl-alpha-D-glucosamine biosynthesis; N-acetyl-alpha-D-glucosamine 1-phosphate from alpha-D-glucosamine 6-phosphate (route II): step 2/2.</text>
</comment>
<dbReference type="InterPro" id="IPR005882">
    <property type="entry name" value="Bifunctional_GlmU"/>
</dbReference>
<dbReference type="SUPFAM" id="SSF53448">
    <property type="entry name" value="Nucleotide-diphospho-sugar transferases"/>
    <property type="match status" value="1"/>
</dbReference>
<keyword evidence="14 18" id="KW-0961">Cell wall biogenesis/degradation</keyword>
<comment type="similarity">
    <text evidence="3 18">In the N-terminal section; belongs to the N-acetylglucosamine-1-phosphate uridyltransferase family.</text>
</comment>
<evidence type="ECO:0000256" key="14">
    <source>
        <dbReference type="ARBA" id="ARBA00023316"/>
    </source>
</evidence>
<name>A0ABN5B296_9SPHN</name>
<feature type="binding site" evidence="18">
    <location>
        <begin position="11"/>
        <end position="14"/>
    </location>
    <ligand>
        <name>UDP-N-acetyl-alpha-D-glucosamine</name>
        <dbReference type="ChEBI" id="CHEBI:57705"/>
    </ligand>
</feature>
<evidence type="ECO:0000313" key="21">
    <source>
        <dbReference type="Proteomes" id="UP000258016"/>
    </source>
</evidence>
<feature type="region of interest" description="Linker" evidence="18">
    <location>
        <begin position="234"/>
        <end position="254"/>
    </location>
</feature>
<dbReference type="InterPro" id="IPR029044">
    <property type="entry name" value="Nucleotide-diphossugar_trans"/>
</dbReference>
<evidence type="ECO:0000256" key="16">
    <source>
        <dbReference type="ARBA" id="ARBA00048493"/>
    </source>
</evidence>
<protein>
    <recommendedName>
        <fullName evidence="18">Bifunctional protein GlmU</fullName>
    </recommendedName>
    <domain>
        <recommendedName>
            <fullName evidence="18">UDP-N-acetylglucosamine pyrophosphorylase</fullName>
            <ecNumber evidence="18">2.7.7.23</ecNumber>
        </recommendedName>
        <alternativeName>
            <fullName evidence="18">N-acetylglucosamine-1-phosphate uridyltransferase</fullName>
        </alternativeName>
    </domain>
    <domain>
        <recommendedName>
            <fullName evidence="18">Glucosamine-1-phosphate N-acetyltransferase</fullName>
            <ecNumber evidence="18">2.3.1.157</ecNumber>
        </recommendedName>
    </domain>
</protein>
<evidence type="ECO:0000256" key="6">
    <source>
        <dbReference type="ARBA" id="ARBA00022695"/>
    </source>
</evidence>